<dbReference type="EMBL" id="SRLO01001488">
    <property type="protein sequence ID" value="TNN37446.1"/>
    <property type="molecule type" value="Genomic_DNA"/>
</dbReference>
<feature type="compositionally biased region" description="Basic residues" evidence="1">
    <location>
        <begin position="74"/>
        <end position="93"/>
    </location>
</feature>
<name>A0A4Z2F895_9TELE</name>
<dbReference type="AlphaFoldDB" id="A0A4Z2F895"/>
<feature type="compositionally biased region" description="Basic and acidic residues" evidence="1">
    <location>
        <begin position="14"/>
        <end position="52"/>
    </location>
</feature>
<dbReference type="OrthoDB" id="8961708at2759"/>
<evidence type="ECO:0000313" key="3">
    <source>
        <dbReference type="Proteomes" id="UP000314294"/>
    </source>
</evidence>
<feature type="compositionally biased region" description="Acidic residues" evidence="1">
    <location>
        <begin position="99"/>
        <end position="113"/>
    </location>
</feature>
<feature type="region of interest" description="Disordered" evidence="1">
    <location>
        <begin position="1"/>
        <end position="243"/>
    </location>
</feature>
<reference evidence="2 3" key="1">
    <citation type="submission" date="2019-03" db="EMBL/GenBank/DDBJ databases">
        <title>First draft genome of Liparis tanakae, snailfish: a comprehensive survey of snailfish specific genes.</title>
        <authorList>
            <person name="Kim W."/>
            <person name="Song I."/>
            <person name="Jeong J.-H."/>
            <person name="Kim D."/>
            <person name="Kim S."/>
            <person name="Ryu S."/>
            <person name="Song J.Y."/>
            <person name="Lee S.K."/>
        </authorList>
    </citation>
    <scope>NUCLEOTIDE SEQUENCE [LARGE SCALE GENOMIC DNA]</scope>
    <source>
        <tissue evidence="2">Muscle</tissue>
    </source>
</reference>
<comment type="caution">
    <text evidence="2">The sequence shown here is derived from an EMBL/GenBank/DDBJ whole genome shotgun (WGS) entry which is preliminary data.</text>
</comment>
<feature type="compositionally biased region" description="Basic and acidic residues" evidence="1">
    <location>
        <begin position="162"/>
        <end position="191"/>
    </location>
</feature>
<evidence type="ECO:0000256" key="1">
    <source>
        <dbReference type="SAM" id="MobiDB-lite"/>
    </source>
</evidence>
<evidence type="ECO:0000313" key="2">
    <source>
        <dbReference type="EMBL" id="TNN37446.1"/>
    </source>
</evidence>
<protein>
    <submittedName>
        <fullName evidence="2">CWF19-like protein 2</fullName>
    </submittedName>
</protein>
<accession>A0A4Z2F895</accession>
<organism evidence="2 3">
    <name type="scientific">Liparis tanakae</name>
    <name type="common">Tanaka's snailfish</name>
    <dbReference type="NCBI Taxonomy" id="230148"/>
    <lineage>
        <taxon>Eukaryota</taxon>
        <taxon>Metazoa</taxon>
        <taxon>Chordata</taxon>
        <taxon>Craniata</taxon>
        <taxon>Vertebrata</taxon>
        <taxon>Euteleostomi</taxon>
        <taxon>Actinopterygii</taxon>
        <taxon>Neopterygii</taxon>
        <taxon>Teleostei</taxon>
        <taxon>Neoteleostei</taxon>
        <taxon>Acanthomorphata</taxon>
        <taxon>Eupercaria</taxon>
        <taxon>Perciformes</taxon>
        <taxon>Cottioidei</taxon>
        <taxon>Cottales</taxon>
        <taxon>Liparidae</taxon>
        <taxon>Liparis</taxon>
    </lineage>
</organism>
<dbReference type="Proteomes" id="UP000314294">
    <property type="component" value="Unassembled WGS sequence"/>
</dbReference>
<proteinExistence type="predicted"/>
<keyword evidence="3" id="KW-1185">Reference proteome</keyword>
<gene>
    <name evidence="2" type="primary">cwf19l2_0</name>
    <name evidence="2" type="ORF">EYF80_052391</name>
</gene>
<sequence>MAAPGVSFESSSYIEERKDVKRQAREEVVEKAKQQYEKEERRKELKRQRGEDTWMLPEVNQRLQDIEDEGSVTSKKKKEKKSKKKKKKGKKEKKTTAEDGSDDDSQDSGEDEWVEAKTKVAKAWQVPDQSKPSEMNLKPTPTAERDEWMTFDFLAMSTTSTAEKRAEKERLKEEEKAKTQAIEKSDWHKLELNPYWKDGGSGLPPEEKTGTAAKKGNSREGPSPVKRQAPFKRKRNSNPLQSQTAHTLRRLLTALHALCSSSLLFSHFLSLPPPPSLFRPTRKVLK</sequence>